<protein>
    <submittedName>
        <fullName evidence="11">Uncharacterized protein</fullName>
    </submittedName>
</protein>
<feature type="domain" description="IFT140 second beta-propeller" evidence="9">
    <location>
        <begin position="410"/>
        <end position="719"/>
    </location>
</feature>
<keyword evidence="4" id="KW-0802">TPR repeat</keyword>
<reference evidence="11" key="1">
    <citation type="submission" date="2021-12" db="EMBL/GenBank/DDBJ databases">
        <authorList>
            <person name="King R."/>
        </authorList>
    </citation>
    <scope>NUCLEOTIDE SEQUENCE</scope>
</reference>
<evidence type="ECO:0000256" key="6">
    <source>
        <dbReference type="ARBA" id="ARBA00023273"/>
    </source>
</evidence>
<sequence length="983" mass="109813">MTLFFDYNIAVDPNSVHSHVRWHPQHSLIAVSSFSEETGGSVTICNDSGEVFQGINNAQDKHSIVSSLAWHPNQRLLVSGWDSGRLKVWNNDDDFILLPSPHSSPILVLEFSHFGSRMITVDAAGLIVVWKFDGTGLPVKSFESHIKGSGTQAAFCHNHQSHYDVGHLAKMAVAGDETALDMFSSWRPKTASKPVIAHSDNTCVFVGSDAGQVIYINEDGTSKEVLATDTGVKRLLHHERKDALVMCSGDSIFSYFSVDLDGTLTEISQVKLNNVNSDCVAIWAGTGLLACTSLDFSIRFWHVDTGDSYSLSVQELTNSANVTKQIFTSIDYLPQKGLLCGATNMGNVIFWRFLNKVDSLTANCWEEIANSKIKSSVKSCCWGPTHLAVSTLNMVFILKEHKLSVFYNQKFSGLQTSASQILLKNNKTNDFTDLSTDLKIMGLAIGDEYIVVWSNKTVAVYQSSIITEINVIGTFTCEVETAFIKGQDLIVLNSANKILVYTFQGTIKANIECNGQPISIDLNNEFLVVCTITGFLYVWDLSRREPKLRCKPKDLSESISDFGEVMSAKSNINGSKVSITIAKANLLPSPELFVYVIDSDTILSHSFCESSESSDQNEPSARYIISHHWDCNESKLLVCETKQAKNLPSNSKSWSQKIKASQAHSPSKIHRNSSTHSVKLINLFVSPDHGIVTQDQVTMSESFISLLAVDSPNYIILQKPSASQKVKIENLLMKDFSGCSSCPEETRKAILNFGFYLCINDMDNAFKSIANVKSVAVWTSLARMCVKSQRLDVAKVCLGNMHDARGVLMLRNAEKEPEIEARTAALAIHLGMREEAELLYRKCGRYDLLNQLYRSSDQWEKAIKIAEEKDRIHLRNTYHNYAKYLESKNDLTGAAQMYEKAQTHRTQVPRMLLDDPLALERYILQSKDPALIKWWAQYIESTGDMNRAMKYYEDAQDYYSMVRIHCFTENFDKAANIANKSGQ</sequence>
<evidence type="ECO:0000256" key="2">
    <source>
        <dbReference type="ARBA" id="ARBA00022574"/>
    </source>
</evidence>
<evidence type="ECO:0000313" key="12">
    <source>
        <dbReference type="Proteomes" id="UP001152759"/>
    </source>
</evidence>
<dbReference type="PANTHER" id="PTHR15722:SF7">
    <property type="entry name" value="INTRAFLAGELLAR TRANSPORT PROTEIN 140 HOMOLOG"/>
    <property type="match status" value="1"/>
</dbReference>
<dbReference type="GO" id="GO:0030991">
    <property type="term" value="C:intraciliary transport particle A"/>
    <property type="evidence" value="ECO:0007669"/>
    <property type="project" value="TreeGrafter"/>
</dbReference>
<dbReference type="InterPro" id="IPR056155">
    <property type="entry name" value="Beta-prop_IFT140_2nd"/>
</dbReference>
<dbReference type="GO" id="GO:0035721">
    <property type="term" value="P:intraciliary retrograde transport"/>
    <property type="evidence" value="ECO:0007669"/>
    <property type="project" value="TreeGrafter"/>
</dbReference>
<dbReference type="SMART" id="SM00320">
    <property type="entry name" value="WD40"/>
    <property type="match status" value="4"/>
</dbReference>
<evidence type="ECO:0000313" key="11">
    <source>
        <dbReference type="EMBL" id="CAH0395649.1"/>
    </source>
</evidence>
<evidence type="ECO:0000259" key="8">
    <source>
        <dbReference type="Pfam" id="PF23383"/>
    </source>
</evidence>
<dbReference type="Pfam" id="PF23383">
    <property type="entry name" value="Beta-prop_IFT140_1st"/>
    <property type="match status" value="1"/>
</dbReference>
<dbReference type="SUPFAM" id="SSF48452">
    <property type="entry name" value="TPR-like"/>
    <property type="match status" value="1"/>
</dbReference>
<dbReference type="Pfam" id="PF23385">
    <property type="entry name" value="Beta-prop_IFT140_2nd"/>
    <property type="match status" value="1"/>
</dbReference>
<dbReference type="FunFam" id="1.25.40.470:FF:000015">
    <property type="entry name" value="Intraflagellar transport particle protein 140"/>
    <property type="match status" value="1"/>
</dbReference>
<dbReference type="GO" id="GO:0005930">
    <property type="term" value="C:axoneme"/>
    <property type="evidence" value="ECO:0007669"/>
    <property type="project" value="TreeGrafter"/>
</dbReference>
<comment type="subcellular location">
    <subcellularLocation>
        <location evidence="1">Cell projection</location>
        <location evidence="1">Cilium</location>
    </subcellularLocation>
</comment>
<name>A0A9P0ANI7_BEMTA</name>
<dbReference type="EMBL" id="OU963870">
    <property type="protein sequence ID" value="CAH0395649.1"/>
    <property type="molecule type" value="Genomic_DNA"/>
</dbReference>
<evidence type="ECO:0000256" key="7">
    <source>
        <dbReference type="PROSITE-ProRule" id="PRU00221"/>
    </source>
</evidence>
<dbReference type="PANTHER" id="PTHR15722">
    <property type="entry name" value="IFT140/172-RELATED"/>
    <property type="match status" value="1"/>
</dbReference>
<keyword evidence="12" id="KW-1185">Reference proteome</keyword>
<dbReference type="Proteomes" id="UP001152759">
    <property type="component" value="Chromosome 9"/>
</dbReference>
<dbReference type="AlphaFoldDB" id="A0A9P0ANI7"/>
<dbReference type="InterPro" id="IPR056154">
    <property type="entry name" value="Beta-prop_IFT140_1st"/>
</dbReference>
<proteinExistence type="predicted"/>
<dbReference type="Gene3D" id="2.130.10.10">
    <property type="entry name" value="YVTN repeat-like/Quinoprotein amine dehydrogenase"/>
    <property type="match status" value="2"/>
</dbReference>
<accession>A0A9P0ANI7</accession>
<dbReference type="Pfam" id="PF24762">
    <property type="entry name" value="TPR_IF140-IFT172"/>
    <property type="match status" value="1"/>
</dbReference>
<dbReference type="SUPFAM" id="SSF50978">
    <property type="entry name" value="WD40 repeat-like"/>
    <property type="match status" value="2"/>
</dbReference>
<organism evidence="11 12">
    <name type="scientific">Bemisia tabaci</name>
    <name type="common">Sweetpotato whitefly</name>
    <name type="synonym">Aleurodes tabaci</name>
    <dbReference type="NCBI Taxonomy" id="7038"/>
    <lineage>
        <taxon>Eukaryota</taxon>
        <taxon>Metazoa</taxon>
        <taxon>Ecdysozoa</taxon>
        <taxon>Arthropoda</taxon>
        <taxon>Hexapoda</taxon>
        <taxon>Insecta</taxon>
        <taxon>Pterygota</taxon>
        <taxon>Neoptera</taxon>
        <taxon>Paraneoptera</taxon>
        <taxon>Hemiptera</taxon>
        <taxon>Sternorrhyncha</taxon>
        <taxon>Aleyrodoidea</taxon>
        <taxon>Aleyrodidae</taxon>
        <taxon>Aleyrodinae</taxon>
        <taxon>Bemisia</taxon>
    </lineage>
</organism>
<gene>
    <name evidence="11" type="ORF">BEMITA_LOCUS13813</name>
</gene>
<dbReference type="InterPro" id="IPR056168">
    <property type="entry name" value="TPR_IF140/IFT172/WDR19"/>
</dbReference>
<keyword evidence="2 7" id="KW-0853">WD repeat</keyword>
<evidence type="ECO:0000256" key="5">
    <source>
        <dbReference type="ARBA" id="ARBA00023069"/>
    </source>
</evidence>
<evidence type="ECO:0000256" key="1">
    <source>
        <dbReference type="ARBA" id="ARBA00004138"/>
    </source>
</evidence>
<feature type="repeat" description="WD" evidence="7">
    <location>
        <begin position="58"/>
        <end position="90"/>
    </location>
</feature>
<keyword evidence="6" id="KW-0966">Cell projection</keyword>
<evidence type="ECO:0000256" key="3">
    <source>
        <dbReference type="ARBA" id="ARBA00022737"/>
    </source>
</evidence>
<keyword evidence="5" id="KW-0969">Cilium</keyword>
<feature type="domain" description="IF140/IFT172/WDR19 TPR" evidence="10">
    <location>
        <begin position="761"/>
        <end position="982"/>
    </location>
</feature>
<dbReference type="GO" id="GO:0036064">
    <property type="term" value="C:ciliary basal body"/>
    <property type="evidence" value="ECO:0007669"/>
    <property type="project" value="TreeGrafter"/>
</dbReference>
<dbReference type="Gene3D" id="1.25.40.470">
    <property type="match status" value="1"/>
</dbReference>
<evidence type="ECO:0000256" key="4">
    <source>
        <dbReference type="ARBA" id="ARBA00022803"/>
    </source>
</evidence>
<feature type="domain" description="IFT140 first beta-propeller" evidence="8">
    <location>
        <begin position="3"/>
        <end position="401"/>
    </location>
</feature>
<evidence type="ECO:0000259" key="10">
    <source>
        <dbReference type="Pfam" id="PF24762"/>
    </source>
</evidence>
<dbReference type="PROSITE" id="PS50082">
    <property type="entry name" value="WD_REPEATS_2"/>
    <property type="match status" value="1"/>
</dbReference>
<dbReference type="InterPro" id="IPR001680">
    <property type="entry name" value="WD40_rpt"/>
</dbReference>
<dbReference type="InterPro" id="IPR015943">
    <property type="entry name" value="WD40/YVTN_repeat-like_dom_sf"/>
</dbReference>
<dbReference type="InterPro" id="IPR036322">
    <property type="entry name" value="WD40_repeat_dom_sf"/>
</dbReference>
<keyword evidence="3" id="KW-0677">Repeat</keyword>
<evidence type="ECO:0000259" key="9">
    <source>
        <dbReference type="Pfam" id="PF23385"/>
    </source>
</evidence>
<dbReference type="InterPro" id="IPR011990">
    <property type="entry name" value="TPR-like_helical_dom_sf"/>
</dbReference>